<protein>
    <submittedName>
        <fullName evidence="1">Uncharacterized protein</fullName>
    </submittedName>
</protein>
<organism evidence="1 2">
    <name type="scientific">Meganyctiphanes norvegica</name>
    <name type="common">Northern krill</name>
    <name type="synonym">Thysanopoda norvegica</name>
    <dbReference type="NCBI Taxonomy" id="48144"/>
    <lineage>
        <taxon>Eukaryota</taxon>
        <taxon>Metazoa</taxon>
        <taxon>Ecdysozoa</taxon>
        <taxon>Arthropoda</taxon>
        <taxon>Crustacea</taxon>
        <taxon>Multicrustacea</taxon>
        <taxon>Malacostraca</taxon>
        <taxon>Eumalacostraca</taxon>
        <taxon>Eucarida</taxon>
        <taxon>Euphausiacea</taxon>
        <taxon>Euphausiidae</taxon>
        <taxon>Meganyctiphanes</taxon>
    </lineage>
</organism>
<evidence type="ECO:0000313" key="2">
    <source>
        <dbReference type="Proteomes" id="UP001497623"/>
    </source>
</evidence>
<evidence type="ECO:0000313" key="1">
    <source>
        <dbReference type="EMBL" id="CAL4152668.1"/>
    </source>
</evidence>
<feature type="non-terminal residue" evidence="1">
    <location>
        <position position="1"/>
    </location>
</feature>
<sequence length="110" mass="12884">IGIQSSIAKCFSRKNILIMFSCILRTMASKSHCNKKLIVYPYIRRVKIKRNTSISLRIDCRSLWGRDFEQASAFSRDYILDNGPPWDIMFFGTDDFAVESLKVLREEQKR</sequence>
<proteinExistence type="predicted"/>
<dbReference type="Proteomes" id="UP001497623">
    <property type="component" value="Unassembled WGS sequence"/>
</dbReference>
<dbReference type="AlphaFoldDB" id="A0AAV2S148"/>
<keyword evidence="2" id="KW-1185">Reference proteome</keyword>
<gene>
    <name evidence="1" type="ORF">MNOR_LOCUS31021</name>
</gene>
<feature type="non-terminal residue" evidence="1">
    <location>
        <position position="110"/>
    </location>
</feature>
<name>A0AAV2S148_MEGNR</name>
<dbReference type="EMBL" id="CAXKWB010039066">
    <property type="protein sequence ID" value="CAL4152668.1"/>
    <property type="molecule type" value="Genomic_DNA"/>
</dbReference>
<comment type="caution">
    <text evidence="1">The sequence shown here is derived from an EMBL/GenBank/DDBJ whole genome shotgun (WGS) entry which is preliminary data.</text>
</comment>
<reference evidence="1 2" key="1">
    <citation type="submission" date="2024-05" db="EMBL/GenBank/DDBJ databases">
        <authorList>
            <person name="Wallberg A."/>
        </authorList>
    </citation>
    <scope>NUCLEOTIDE SEQUENCE [LARGE SCALE GENOMIC DNA]</scope>
</reference>
<accession>A0AAV2S148</accession>